<keyword evidence="3" id="KW-1185">Reference proteome</keyword>
<dbReference type="STRING" id="1114972.FD35_GL002400"/>
<organism evidence="2 3">
    <name type="scientific">Furfurilactobacillus rossiae DSM 15814</name>
    <dbReference type="NCBI Taxonomy" id="1114972"/>
    <lineage>
        <taxon>Bacteria</taxon>
        <taxon>Bacillati</taxon>
        <taxon>Bacillota</taxon>
        <taxon>Bacilli</taxon>
        <taxon>Lactobacillales</taxon>
        <taxon>Lactobacillaceae</taxon>
        <taxon>Furfurilactobacillus</taxon>
    </lineage>
</organism>
<name>A0A0R1RGJ9_9LACO</name>
<sequence>MQIGSLADWFTGAATFAAVLTTLLFNFFERRRAAKQSIYRAKTAMARLSLDVIRQVDGLTDNVSDGDSLSAIHTMRIYVFVLTLIGNHQVSELLEASELFLVTANKAAVGKTDKSELKEAYDQLVARTI</sequence>
<dbReference type="Proteomes" id="UP000051999">
    <property type="component" value="Unassembled WGS sequence"/>
</dbReference>
<keyword evidence="1" id="KW-0472">Membrane</keyword>
<dbReference type="OrthoDB" id="9899150at2"/>
<evidence type="ECO:0000313" key="3">
    <source>
        <dbReference type="Proteomes" id="UP000051999"/>
    </source>
</evidence>
<dbReference type="AlphaFoldDB" id="A0A0R1RGJ9"/>
<evidence type="ECO:0000313" key="2">
    <source>
        <dbReference type="EMBL" id="KRL55868.1"/>
    </source>
</evidence>
<dbReference type="RefSeq" id="WP_017261366.1">
    <property type="nucleotide sequence ID" value="NZ_AUAW01000008.1"/>
</dbReference>
<accession>A0A0R1RGJ9</accession>
<evidence type="ECO:0000256" key="1">
    <source>
        <dbReference type="SAM" id="Phobius"/>
    </source>
</evidence>
<dbReference type="PATRIC" id="fig|1114972.6.peg.2463"/>
<keyword evidence="1" id="KW-1133">Transmembrane helix</keyword>
<protein>
    <submittedName>
        <fullName evidence="2">Uncharacterized protein</fullName>
    </submittedName>
</protein>
<reference evidence="2 3" key="1">
    <citation type="journal article" date="2015" name="Genome Announc.">
        <title>Expanding the biotechnology potential of lactobacilli through comparative genomics of 213 strains and associated genera.</title>
        <authorList>
            <person name="Sun Z."/>
            <person name="Harris H.M."/>
            <person name="McCann A."/>
            <person name="Guo C."/>
            <person name="Argimon S."/>
            <person name="Zhang W."/>
            <person name="Yang X."/>
            <person name="Jeffery I.B."/>
            <person name="Cooney J.C."/>
            <person name="Kagawa T.F."/>
            <person name="Liu W."/>
            <person name="Song Y."/>
            <person name="Salvetti E."/>
            <person name="Wrobel A."/>
            <person name="Rasinkangas P."/>
            <person name="Parkhill J."/>
            <person name="Rea M.C."/>
            <person name="O'Sullivan O."/>
            <person name="Ritari J."/>
            <person name="Douillard F.P."/>
            <person name="Paul Ross R."/>
            <person name="Yang R."/>
            <person name="Briner A.E."/>
            <person name="Felis G.E."/>
            <person name="de Vos W.M."/>
            <person name="Barrangou R."/>
            <person name="Klaenhammer T.R."/>
            <person name="Caufield P.W."/>
            <person name="Cui Y."/>
            <person name="Zhang H."/>
            <person name="O'Toole P.W."/>
        </authorList>
    </citation>
    <scope>NUCLEOTIDE SEQUENCE [LARGE SCALE GENOMIC DNA]</scope>
    <source>
        <strain evidence="2 3">DSM 15814</strain>
    </source>
</reference>
<keyword evidence="1" id="KW-0812">Transmembrane</keyword>
<dbReference type="EMBL" id="AZFF01000006">
    <property type="protein sequence ID" value="KRL55868.1"/>
    <property type="molecule type" value="Genomic_DNA"/>
</dbReference>
<gene>
    <name evidence="2" type="ORF">FD35_GL002400</name>
</gene>
<feature type="transmembrane region" description="Helical" evidence="1">
    <location>
        <begin position="6"/>
        <end position="28"/>
    </location>
</feature>
<comment type="caution">
    <text evidence="2">The sequence shown here is derived from an EMBL/GenBank/DDBJ whole genome shotgun (WGS) entry which is preliminary data.</text>
</comment>
<proteinExistence type="predicted"/>